<evidence type="ECO:0000256" key="8">
    <source>
        <dbReference type="ARBA" id="ARBA00023316"/>
    </source>
</evidence>
<dbReference type="PROSITE" id="PS51318">
    <property type="entry name" value="TAT"/>
    <property type="match status" value="1"/>
</dbReference>
<feature type="active site" description="Proton donor/acceptor" evidence="9">
    <location>
        <position position="178"/>
    </location>
</feature>
<dbReference type="Proteomes" id="UP000509322">
    <property type="component" value="Chromosome 1"/>
</dbReference>
<feature type="chain" id="PRO_5028870190" evidence="11">
    <location>
        <begin position="23"/>
        <end position="252"/>
    </location>
</feature>
<dbReference type="PANTHER" id="PTHR30582">
    <property type="entry name" value="L,D-TRANSPEPTIDASE"/>
    <property type="match status" value="1"/>
</dbReference>
<evidence type="ECO:0000256" key="10">
    <source>
        <dbReference type="SAM" id="MobiDB-lite"/>
    </source>
</evidence>
<keyword evidence="8 9" id="KW-0961">Cell wall biogenesis/degradation</keyword>
<dbReference type="SUPFAM" id="SSF141523">
    <property type="entry name" value="L,D-transpeptidase catalytic domain-like"/>
    <property type="match status" value="1"/>
</dbReference>
<evidence type="ECO:0000256" key="11">
    <source>
        <dbReference type="SAM" id="SignalP"/>
    </source>
</evidence>
<dbReference type="Gene3D" id="2.40.440.10">
    <property type="entry name" value="L,D-transpeptidase catalytic domain-like"/>
    <property type="match status" value="1"/>
</dbReference>
<feature type="active site" description="Nucleophile" evidence="9">
    <location>
        <position position="194"/>
    </location>
</feature>
<keyword evidence="4" id="KW-0808">Transferase</keyword>
<dbReference type="InterPro" id="IPR050979">
    <property type="entry name" value="LD-transpeptidase"/>
</dbReference>
<dbReference type="InterPro" id="IPR006311">
    <property type="entry name" value="TAT_signal"/>
</dbReference>
<dbReference type="Pfam" id="PF03734">
    <property type="entry name" value="YkuD"/>
    <property type="match status" value="1"/>
</dbReference>
<protein>
    <submittedName>
        <fullName evidence="13">L,D-transpeptidase</fullName>
    </submittedName>
</protein>
<keyword evidence="5" id="KW-0378">Hydrolase</keyword>
<evidence type="ECO:0000256" key="5">
    <source>
        <dbReference type="ARBA" id="ARBA00022801"/>
    </source>
</evidence>
<evidence type="ECO:0000259" key="12">
    <source>
        <dbReference type="PROSITE" id="PS52029"/>
    </source>
</evidence>
<evidence type="ECO:0000256" key="6">
    <source>
        <dbReference type="ARBA" id="ARBA00022960"/>
    </source>
</evidence>
<gene>
    <name evidence="13" type="ORF">HYQ43_03050</name>
</gene>
<dbReference type="PROSITE" id="PS52029">
    <property type="entry name" value="LD_TPASE"/>
    <property type="match status" value="1"/>
</dbReference>
<evidence type="ECO:0000313" key="13">
    <source>
        <dbReference type="EMBL" id="QLH13281.1"/>
    </source>
</evidence>
<dbReference type="EMBL" id="CP058689">
    <property type="protein sequence ID" value="QLH13281.1"/>
    <property type="molecule type" value="Genomic_DNA"/>
</dbReference>
<dbReference type="AlphaFoldDB" id="A0A7H9BTS8"/>
<name>A0A7H9BTS8_PARPN</name>
<sequence>MTMSPIRTALAGAALLALAACASTGPAAPADPPPPAIRPEVAAMYGAVEDNGHQIPAVSPRLLTEDMARKLVDYWSDEKPGTIIVDPHARTLYQVRPGSKAMRYAVAVDAAGYGFTGEALIPYQRDWPSWKPADNMIATQPELYGPVEKGLEGGIGNPMGARALYLHNGRGDSYCRIHGTMDPASIGQATSAGCIRLFNQDIIHLAEQTGSTTKVIVLTRAESGKGTMPSSQPLPAPQDALAAGREQTGGTT</sequence>
<dbReference type="GO" id="GO:0008360">
    <property type="term" value="P:regulation of cell shape"/>
    <property type="evidence" value="ECO:0007669"/>
    <property type="project" value="UniProtKB-UniRule"/>
</dbReference>
<dbReference type="CDD" id="cd16913">
    <property type="entry name" value="YkuD_like"/>
    <property type="match status" value="1"/>
</dbReference>
<dbReference type="InterPro" id="IPR005490">
    <property type="entry name" value="LD_TPept_cat_dom"/>
</dbReference>
<feature type="signal peptide" evidence="11">
    <location>
        <begin position="1"/>
        <end position="22"/>
    </location>
</feature>
<proteinExistence type="inferred from homology"/>
<dbReference type="GO" id="GO:0071555">
    <property type="term" value="P:cell wall organization"/>
    <property type="evidence" value="ECO:0007669"/>
    <property type="project" value="UniProtKB-UniRule"/>
</dbReference>
<reference evidence="13 14" key="1">
    <citation type="submission" date="2020-07" db="EMBL/GenBank/DDBJ databases">
        <title>The complete genome of Paracoccus pantotrophus ACCC 10489.</title>
        <authorList>
            <person name="Si Y."/>
        </authorList>
    </citation>
    <scope>NUCLEOTIDE SEQUENCE [LARGE SCALE GENOMIC DNA]</scope>
    <source>
        <strain evidence="13 14">ACCC10489</strain>
    </source>
</reference>
<dbReference type="GO" id="GO:0016757">
    <property type="term" value="F:glycosyltransferase activity"/>
    <property type="evidence" value="ECO:0007669"/>
    <property type="project" value="UniProtKB-KW"/>
</dbReference>
<dbReference type="InterPro" id="IPR038063">
    <property type="entry name" value="Transpep_catalytic_dom"/>
</dbReference>
<evidence type="ECO:0000256" key="9">
    <source>
        <dbReference type="PROSITE-ProRule" id="PRU01373"/>
    </source>
</evidence>
<keyword evidence="3" id="KW-0328">Glycosyltransferase</keyword>
<comment type="similarity">
    <text evidence="2">Belongs to the YkuD family.</text>
</comment>
<dbReference type="GO" id="GO:0071972">
    <property type="term" value="F:peptidoglycan L,D-transpeptidase activity"/>
    <property type="evidence" value="ECO:0007669"/>
    <property type="project" value="TreeGrafter"/>
</dbReference>
<evidence type="ECO:0000256" key="2">
    <source>
        <dbReference type="ARBA" id="ARBA00005992"/>
    </source>
</evidence>
<feature type="domain" description="L,D-TPase catalytic" evidence="12">
    <location>
        <begin position="81"/>
        <end position="218"/>
    </location>
</feature>
<evidence type="ECO:0000313" key="14">
    <source>
        <dbReference type="Proteomes" id="UP000509322"/>
    </source>
</evidence>
<evidence type="ECO:0000256" key="3">
    <source>
        <dbReference type="ARBA" id="ARBA00022676"/>
    </source>
</evidence>
<keyword evidence="7 9" id="KW-0573">Peptidoglycan synthesis</keyword>
<dbReference type="UniPathway" id="UPA00219"/>
<feature type="region of interest" description="Disordered" evidence="10">
    <location>
        <begin position="223"/>
        <end position="252"/>
    </location>
</feature>
<dbReference type="GO" id="GO:0018104">
    <property type="term" value="P:peptidoglycan-protein cross-linking"/>
    <property type="evidence" value="ECO:0007669"/>
    <property type="project" value="TreeGrafter"/>
</dbReference>
<keyword evidence="6 9" id="KW-0133">Cell shape</keyword>
<evidence type="ECO:0000256" key="1">
    <source>
        <dbReference type="ARBA" id="ARBA00004752"/>
    </source>
</evidence>
<organism evidence="13 14">
    <name type="scientific">Paracoccus pantotrophus</name>
    <name type="common">Thiosphaera pantotropha</name>
    <dbReference type="NCBI Taxonomy" id="82367"/>
    <lineage>
        <taxon>Bacteria</taxon>
        <taxon>Pseudomonadati</taxon>
        <taxon>Pseudomonadota</taxon>
        <taxon>Alphaproteobacteria</taxon>
        <taxon>Rhodobacterales</taxon>
        <taxon>Paracoccaceae</taxon>
        <taxon>Paracoccus</taxon>
    </lineage>
</organism>
<dbReference type="PROSITE" id="PS51257">
    <property type="entry name" value="PROKAR_LIPOPROTEIN"/>
    <property type="match status" value="1"/>
</dbReference>
<evidence type="ECO:0000256" key="7">
    <source>
        <dbReference type="ARBA" id="ARBA00022984"/>
    </source>
</evidence>
<accession>A0A7H9BTS8</accession>
<dbReference type="GO" id="GO:0005576">
    <property type="term" value="C:extracellular region"/>
    <property type="evidence" value="ECO:0007669"/>
    <property type="project" value="TreeGrafter"/>
</dbReference>
<comment type="pathway">
    <text evidence="1 9">Cell wall biogenesis; peptidoglycan biosynthesis.</text>
</comment>
<keyword evidence="11" id="KW-0732">Signal</keyword>
<dbReference type="PANTHER" id="PTHR30582:SF24">
    <property type="entry name" value="L,D-TRANSPEPTIDASE ERFK_SRFK-RELATED"/>
    <property type="match status" value="1"/>
</dbReference>
<evidence type="ECO:0000256" key="4">
    <source>
        <dbReference type="ARBA" id="ARBA00022679"/>
    </source>
</evidence>